<protein>
    <recommendedName>
        <fullName evidence="2">CBM6 domain-containing protein</fullName>
    </recommendedName>
</protein>
<proteinExistence type="predicted"/>
<gene>
    <name evidence="3" type="ORF">GCM10009681_50540</name>
</gene>
<feature type="region of interest" description="Disordered" evidence="1">
    <location>
        <begin position="43"/>
        <end position="109"/>
    </location>
</feature>
<organism evidence="3 4">
    <name type="scientific">Luedemannella helvata</name>
    <dbReference type="NCBI Taxonomy" id="349315"/>
    <lineage>
        <taxon>Bacteria</taxon>
        <taxon>Bacillati</taxon>
        <taxon>Actinomycetota</taxon>
        <taxon>Actinomycetes</taxon>
        <taxon>Micromonosporales</taxon>
        <taxon>Micromonosporaceae</taxon>
        <taxon>Luedemannella</taxon>
    </lineage>
</organism>
<dbReference type="CDD" id="cd04081">
    <property type="entry name" value="CBM35_galactosidase-like"/>
    <property type="match status" value="1"/>
</dbReference>
<dbReference type="PROSITE" id="PS51175">
    <property type="entry name" value="CBM6"/>
    <property type="match status" value="1"/>
</dbReference>
<dbReference type="Gene3D" id="2.60.120.260">
    <property type="entry name" value="Galactose-binding domain-like"/>
    <property type="match status" value="1"/>
</dbReference>
<accession>A0ABN2L2H1</accession>
<feature type="compositionally biased region" description="Low complexity" evidence="1">
    <location>
        <begin position="76"/>
        <end position="91"/>
    </location>
</feature>
<reference evidence="3 4" key="1">
    <citation type="journal article" date="2019" name="Int. J. Syst. Evol. Microbiol.">
        <title>The Global Catalogue of Microorganisms (GCM) 10K type strain sequencing project: providing services to taxonomists for standard genome sequencing and annotation.</title>
        <authorList>
            <consortium name="The Broad Institute Genomics Platform"/>
            <consortium name="The Broad Institute Genome Sequencing Center for Infectious Disease"/>
            <person name="Wu L."/>
            <person name="Ma J."/>
        </authorList>
    </citation>
    <scope>NUCLEOTIDE SEQUENCE [LARGE SCALE GENOMIC DNA]</scope>
    <source>
        <strain evidence="3 4">JCM 13249</strain>
    </source>
</reference>
<evidence type="ECO:0000313" key="4">
    <source>
        <dbReference type="Proteomes" id="UP001500655"/>
    </source>
</evidence>
<sequence length="244" mass="25095">MSRFVMWRLRTPGERMRLIVAGGAAVLAALTLVLLIVDPQRTGAGDARPRGATAALPSAVPASPTPRVGSRATAGRPSHTATPTRSTSAPPRTTPPAPTATATGRAPTTRASAAFAVTVEAESAQLGGSALRLSCGCSGGAAIGQLGSGFIDGFLWRSGWLTFGGISAPAAGDYTLTVTYRASRDRDLRVSVNGGETKTVRCRSGSPGTVTTTVRLAKGANSVKLFNDYSRAPDLDKIKLSEKT</sequence>
<evidence type="ECO:0000256" key="1">
    <source>
        <dbReference type="SAM" id="MobiDB-lite"/>
    </source>
</evidence>
<dbReference type="SUPFAM" id="SSF49785">
    <property type="entry name" value="Galactose-binding domain-like"/>
    <property type="match status" value="1"/>
</dbReference>
<dbReference type="EMBL" id="BAAALS010000033">
    <property type="protein sequence ID" value="GAA1772868.1"/>
    <property type="molecule type" value="Genomic_DNA"/>
</dbReference>
<dbReference type="RefSeq" id="WP_344087095.1">
    <property type="nucleotide sequence ID" value="NZ_BAAALS010000033.1"/>
</dbReference>
<feature type="domain" description="CBM6" evidence="2">
    <location>
        <begin position="117"/>
        <end position="241"/>
    </location>
</feature>
<name>A0ABN2L2H1_9ACTN</name>
<feature type="compositionally biased region" description="Low complexity" evidence="1">
    <location>
        <begin position="99"/>
        <end position="109"/>
    </location>
</feature>
<evidence type="ECO:0000259" key="2">
    <source>
        <dbReference type="PROSITE" id="PS51175"/>
    </source>
</evidence>
<dbReference type="InterPro" id="IPR005084">
    <property type="entry name" value="CBM6"/>
</dbReference>
<dbReference type="InterPro" id="IPR008979">
    <property type="entry name" value="Galactose-bd-like_sf"/>
</dbReference>
<evidence type="ECO:0000313" key="3">
    <source>
        <dbReference type="EMBL" id="GAA1772868.1"/>
    </source>
</evidence>
<dbReference type="Proteomes" id="UP001500655">
    <property type="component" value="Unassembled WGS sequence"/>
</dbReference>
<keyword evidence="4" id="KW-1185">Reference proteome</keyword>
<comment type="caution">
    <text evidence="3">The sequence shown here is derived from an EMBL/GenBank/DDBJ whole genome shotgun (WGS) entry which is preliminary data.</text>
</comment>